<protein>
    <submittedName>
        <fullName evidence="1">Uncharacterized protein</fullName>
    </submittedName>
</protein>
<proteinExistence type="predicted"/>
<accession>A0A0A9AHP9</accession>
<reference evidence="1" key="2">
    <citation type="journal article" date="2015" name="Data Brief">
        <title>Shoot transcriptome of the giant reed, Arundo donax.</title>
        <authorList>
            <person name="Barrero R.A."/>
            <person name="Guerrero F.D."/>
            <person name="Moolhuijzen P."/>
            <person name="Goolsby J.A."/>
            <person name="Tidwell J."/>
            <person name="Bellgard S.E."/>
            <person name="Bellgard M.I."/>
        </authorList>
    </citation>
    <scope>NUCLEOTIDE SEQUENCE</scope>
    <source>
        <tissue evidence="1">Shoot tissue taken approximately 20 cm above the soil surface</tissue>
    </source>
</reference>
<sequence length="13" mass="1656">MIIQFHIFCTQQF</sequence>
<evidence type="ECO:0000313" key="1">
    <source>
        <dbReference type="EMBL" id="JAD51199.1"/>
    </source>
</evidence>
<name>A0A0A9AHP9_ARUDO</name>
<dbReference type="EMBL" id="GBRH01246696">
    <property type="protein sequence ID" value="JAD51199.1"/>
    <property type="molecule type" value="Transcribed_RNA"/>
</dbReference>
<organism evidence="1">
    <name type="scientific">Arundo donax</name>
    <name type="common">Giant reed</name>
    <name type="synonym">Donax arundinaceus</name>
    <dbReference type="NCBI Taxonomy" id="35708"/>
    <lineage>
        <taxon>Eukaryota</taxon>
        <taxon>Viridiplantae</taxon>
        <taxon>Streptophyta</taxon>
        <taxon>Embryophyta</taxon>
        <taxon>Tracheophyta</taxon>
        <taxon>Spermatophyta</taxon>
        <taxon>Magnoliopsida</taxon>
        <taxon>Liliopsida</taxon>
        <taxon>Poales</taxon>
        <taxon>Poaceae</taxon>
        <taxon>PACMAD clade</taxon>
        <taxon>Arundinoideae</taxon>
        <taxon>Arundineae</taxon>
        <taxon>Arundo</taxon>
    </lineage>
</organism>
<reference evidence="1" key="1">
    <citation type="submission" date="2014-09" db="EMBL/GenBank/DDBJ databases">
        <authorList>
            <person name="Magalhaes I.L.F."/>
            <person name="Oliveira U."/>
            <person name="Santos F.R."/>
            <person name="Vidigal T.H.D.A."/>
            <person name="Brescovit A.D."/>
            <person name="Santos A.J."/>
        </authorList>
    </citation>
    <scope>NUCLEOTIDE SEQUENCE</scope>
    <source>
        <tissue evidence="1">Shoot tissue taken approximately 20 cm above the soil surface</tissue>
    </source>
</reference>